<dbReference type="InterPro" id="IPR006029">
    <property type="entry name" value="Neurotrans-gated_channel_TM"/>
</dbReference>
<evidence type="ECO:0000256" key="14">
    <source>
        <dbReference type="ARBA" id="ARBA00023214"/>
    </source>
</evidence>
<dbReference type="Gene3D" id="1.20.58.390">
    <property type="entry name" value="Neurotransmitter-gated ion-channel transmembrane domain"/>
    <property type="match status" value="1"/>
</dbReference>
<feature type="transmembrane region" description="Helical" evidence="20">
    <location>
        <begin position="403"/>
        <end position="427"/>
    </location>
</feature>
<dbReference type="InterPro" id="IPR038050">
    <property type="entry name" value="Neuro_actylchol_rec"/>
</dbReference>
<evidence type="ECO:0000259" key="21">
    <source>
        <dbReference type="Pfam" id="PF02931"/>
    </source>
</evidence>
<evidence type="ECO:0000256" key="13">
    <source>
        <dbReference type="ARBA" id="ARBA00023180"/>
    </source>
</evidence>
<keyword evidence="12" id="KW-0869">Chloride channel</keyword>
<name>A0A9W9Z817_9CNID</name>
<feature type="transmembrane region" description="Helical" evidence="20">
    <location>
        <begin position="249"/>
        <end position="273"/>
    </location>
</feature>
<evidence type="ECO:0000256" key="9">
    <source>
        <dbReference type="ARBA" id="ARBA00023136"/>
    </source>
</evidence>
<dbReference type="InterPro" id="IPR036719">
    <property type="entry name" value="Neuro-gated_channel_TM_sf"/>
</dbReference>
<dbReference type="GO" id="GO:0045211">
    <property type="term" value="C:postsynaptic membrane"/>
    <property type="evidence" value="ECO:0007669"/>
    <property type="project" value="UniProtKB-SubCell"/>
</dbReference>
<dbReference type="EMBL" id="MU826414">
    <property type="protein sequence ID" value="KAJ7376099.1"/>
    <property type="molecule type" value="Genomic_DNA"/>
</dbReference>
<keyword evidence="9 20" id="KW-0472">Membrane</keyword>
<dbReference type="CDD" id="cd19049">
    <property type="entry name" value="LGIC_TM_anion"/>
    <property type="match status" value="1"/>
</dbReference>
<evidence type="ECO:0000256" key="19">
    <source>
        <dbReference type="ARBA" id="ARBA00071250"/>
    </source>
</evidence>
<gene>
    <name evidence="23" type="ORF">OS493_036862</name>
</gene>
<dbReference type="InterPro" id="IPR006202">
    <property type="entry name" value="Neur_chan_lig-bd"/>
</dbReference>
<keyword evidence="5 20" id="KW-0732">Signal</keyword>
<sequence length="428" mass="48978">MMFAILREVNLALIMKLIIVTLNQSQQSMANNQRTEFSANKKLTEGLQYLLNGYDSRIRPNYTGSPVEVQVDISVASFGNIKEVDMEFGLDMFFRQHWQDTRLSHNLTSKMTLTMGTKHPADFFWVPDTIFVDATKSYMHNVLTTNHKLDISANGEVDWGTRATLVARCHMNFRTFPMDEQKCSLNIVSYAYPTQHLIFAWKSIPGVVVLDKEMAQFYMKEMTTAVQRVEYVAGEYSLLQATFTFKRRMGFYLIQIYIPCIAIVFVAWMSLFVDSKATPARVGLCVTTLLTIATIWGAVNSTMPRVSYVKAIDIYLMTSFFFVLCTLLQYIGLIHKGRAKRGISRLKTPFLKKEAQGSSTCNLTSQYSSYRGGLYSLEEGQIEHPCDELNQEHKEIDSNDVEVVARIAFVVAFLSFNFFYWIALVYFV</sequence>
<dbReference type="GO" id="GO:0004888">
    <property type="term" value="F:transmembrane signaling receptor activity"/>
    <property type="evidence" value="ECO:0007669"/>
    <property type="project" value="InterPro"/>
</dbReference>
<evidence type="ECO:0000256" key="1">
    <source>
        <dbReference type="ARBA" id="ARBA00010180"/>
    </source>
</evidence>
<evidence type="ECO:0000256" key="5">
    <source>
        <dbReference type="ARBA" id="ARBA00022729"/>
    </source>
</evidence>
<evidence type="ECO:0000256" key="12">
    <source>
        <dbReference type="ARBA" id="ARBA00023173"/>
    </source>
</evidence>
<feature type="transmembrane region" description="Helical" evidence="20">
    <location>
        <begin position="314"/>
        <end position="335"/>
    </location>
</feature>
<evidence type="ECO:0000313" key="23">
    <source>
        <dbReference type="EMBL" id="KAJ7376099.1"/>
    </source>
</evidence>
<comment type="subcellular location">
    <subcellularLocation>
        <location evidence="18">Postsynaptic cell membrane</location>
        <topology evidence="18">Multi-pass membrane protein</topology>
    </subcellularLocation>
</comment>
<keyword evidence="2 20" id="KW-0813">Transport</keyword>
<evidence type="ECO:0000256" key="17">
    <source>
        <dbReference type="ARBA" id="ARBA00023303"/>
    </source>
</evidence>
<dbReference type="SUPFAM" id="SSF63712">
    <property type="entry name" value="Nicotinic receptor ligand binding domain-like"/>
    <property type="match status" value="1"/>
</dbReference>
<keyword evidence="11" id="KW-0675">Receptor</keyword>
<keyword evidence="17 20" id="KW-0407">Ion channel</keyword>
<feature type="domain" description="Neurotransmitter-gated ion-channel ligand-binding" evidence="21">
    <location>
        <begin position="47"/>
        <end position="249"/>
    </location>
</feature>
<keyword evidence="4 20" id="KW-0812">Transmembrane</keyword>
<dbReference type="InterPro" id="IPR036734">
    <property type="entry name" value="Neur_chan_lig-bd_sf"/>
</dbReference>
<evidence type="ECO:0000256" key="7">
    <source>
        <dbReference type="ARBA" id="ARBA00023018"/>
    </source>
</evidence>
<feature type="transmembrane region" description="Helical" evidence="20">
    <location>
        <begin position="280"/>
        <end position="299"/>
    </location>
</feature>
<evidence type="ECO:0000256" key="15">
    <source>
        <dbReference type="ARBA" id="ARBA00023257"/>
    </source>
</evidence>
<evidence type="ECO:0000256" key="11">
    <source>
        <dbReference type="ARBA" id="ARBA00023170"/>
    </source>
</evidence>
<dbReference type="Pfam" id="PF02931">
    <property type="entry name" value="Neur_chan_LBD"/>
    <property type="match status" value="1"/>
</dbReference>
<feature type="domain" description="Neurotransmitter-gated ion-channel transmembrane" evidence="22">
    <location>
        <begin position="256"/>
        <end position="332"/>
    </location>
</feature>
<dbReference type="CDD" id="cd18990">
    <property type="entry name" value="LGIC_ECD_GABAAR"/>
    <property type="match status" value="1"/>
</dbReference>
<dbReference type="PRINTS" id="PR00253">
    <property type="entry name" value="GABAARECEPTR"/>
</dbReference>
<evidence type="ECO:0000256" key="3">
    <source>
        <dbReference type="ARBA" id="ARBA00022475"/>
    </source>
</evidence>
<comment type="caution">
    <text evidence="23">The sequence shown here is derived from an EMBL/GenBank/DDBJ whole genome shotgun (WGS) entry which is preliminary data.</text>
</comment>
<keyword evidence="10" id="KW-1015">Disulfide bond</keyword>
<proteinExistence type="inferred from homology"/>
<keyword evidence="14" id="KW-0868">Chloride</keyword>
<evidence type="ECO:0000256" key="10">
    <source>
        <dbReference type="ARBA" id="ARBA00023157"/>
    </source>
</evidence>
<evidence type="ECO:0000256" key="16">
    <source>
        <dbReference type="ARBA" id="ARBA00023286"/>
    </source>
</evidence>
<dbReference type="PRINTS" id="PR00252">
    <property type="entry name" value="NRIONCHANNEL"/>
</dbReference>
<dbReference type="PROSITE" id="PS00236">
    <property type="entry name" value="NEUROTR_ION_CHANNEL"/>
    <property type="match status" value="1"/>
</dbReference>
<keyword evidence="6 20" id="KW-1133">Transmembrane helix</keyword>
<dbReference type="PANTHER" id="PTHR18945">
    <property type="entry name" value="NEUROTRANSMITTER GATED ION CHANNEL"/>
    <property type="match status" value="1"/>
</dbReference>
<evidence type="ECO:0000256" key="2">
    <source>
        <dbReference type="ARBA" id="ARBA00022448"/>
    </source>
</evidence>
<evidence type="ECO:0000256" key="4">
    <source>
        <dbReference type="ARBA" id="ARBA00022692"/>
    </source>
</evidence>
<keyword evidence="7" id="KW-0770">Synapse</keyword>
<keyword evidence="3" id="KW-1003">Cell membrane</keyword>
<dbReference type="GO" id="GO:0034707">
    <property type="term" value="C:chloride channel complex"/>
    <property type="evidence" value="ECO:0007669"/>
    <property type="project" value="UniProtKB-KW"/>
</dbReference>
<keyword evidence="8 20" id="KW-0406">Ion transport</keyword>
<dbReference type="GO" id="GO:0005254">
    <property type="term" value="F:chloride channel activity"/>
    <property type="evidence" value="ECO:0007669"/>
    <property type="project" value="UniProtKB-KW"/>
</dbReference>
<feature type="chain" id="PRO_5041019325" description="Gamma-aminobutyric acid receptor subunit beta" evidence="20">
    <location>
        <begin position="31"/>
        <end position="428"/>
    </location>
</feature>
<evidence type="ECO:0000313" key="24">
    <source>
        <dbReference type="Proteomes" id="UP001163046"/>
    </source>
</evidence>
<evidence type="ECO:0000256" key="6">
    <source>
        <dbReference type="ARBA" id="ARBA00022989"/>
    </source>
</evidence>
<evidence type="ECO:0000256" key="20">
    <source>
        <dbReference type="RuleBase" id="RU000687"/>
    </source>
</evidence>
<organism evidence="23 24">
    <name type="scientific">Desmophyllum pertusum</name>
    <dbReference type="NCBI Taxonomy" id="174260"/>
    <lineage>
        <taxon>Eukaryota</taxon>
        <taxon>Metazoa</taxon>
        <taxon>Cnidaria</taxon>
        <taxon>Anthozoa</taxon>
        <taxon>Hexacorallia</taxon>
        <taxon>Scleractinia</taxon>
        <taxon>Caryophylliina</taxon>
        <taxon>Caryophylliidae</taxon>
        <taxon>Desmophyllum</taxon>
    </lineage>
</organism>
<dbReference type="OrthoDB" id="6019741at2759"/>
<dbReference type="GO" id="GO:0005230">
    <property type="term" value="F:extracellular ligand-gated monoatomic ion channel activity"/>
    <property type="evidence" value="ECO:0007669"/>
    <property type="project" value="InterPro"/>
</dbReference>
<keyword evidence="13" id="KW-0325">Glycoprotein</keyword>
<dbReference type="Proteomes" id="UP001163046">
    <property type="component" value="Unassembled WGS sequence"/>
</dbReference>
<dbReference type="Pfam" id="PF02932">
    <property type="entry name" value="Neur_chan_memb"/>
    <property type="match status" value="1"/>
</dbReference>
<dbReference type="InterPro" id="IPR006201">
    <property type="entry name" value="Neur_channel"/>
</dbReference>
<dbReference type="InterPro" id="IPR006028">
    <property type="entry name" value="GABAA/Glycine_rcpt"/>
</dbReference>
<dbReference type="Gene3D" id="2.70.170.10">
    <property type="entry name" value="Neurotransmitter-gated ion-channel ligand-binding domain"/>
    <property type="match status" value="1"/>
</dbReference>
<keyword evidence="16" id="KW-1071">Ligand-gated ion channel</keyword>
<reference evidence="23" key="1">
    <citation type="submission" date="2023-01" db="EMBL/GenBank/DDBJ databases">
        <title>Genome assembly of the deep-sea coral Lophelia pertusa.</title>
        <authorList>
            <person name="Herrera S."/>
            <person name="Cordes E."/>
        </authorList>
    </citation>
    <scope>NUCLEOTIDE SEQUENCE</scope>
    <source>
        <strain evidence="23">USNM1676648</strain>
        <tissue evidence="23">Polyp</tissue>
    </source>
</reference>
<dbReference type="InterPro" id="IPR018000">
    <property type="entry name" value="Neurotransmitter_ion_chnl_CS"/>
</dbReference>
<evidence type="ECO:0000256" key="8">
    <source>
        <dbReference type="ARBA" id="ARBA00023065"/>
    </source>
</evidence>
<dbReference type="FunFam" id="2.70.170.10:FF:000021">
    <property type="entry name" value="Gamma-aminobutyric acid receptor isoform 3b"/>
    <property type="match status" value="1"/>
</dbReference>
<dbReference type="NCBIfam" id="TIGR00860">
    <property type="entry name" value="LIC"/>
    <property type="match status" value="1"/>
</dbReference>
<feature type="signal peptide" evidence="20">
    <location>
        <begin position="1"/>
        <end position="30"/>
    </location>
</feature>
<keyword evidence="15" id="KW-0628">Postsynaptic cell membrane</keyword>
<protein>
    <recommendedName>
        <fullName evidence="19">Gamma-aminobutyric acid receptor subunit beta</fullName>
    </recommendedName>
</protein>
<accession>A0A9W9Z817</accession>
<evidence type="ECO:0000256" key="18">
    <source>
        <dbReference type="ARBA" id="ARBA00034104"/>
    </source>
</evidence>
<dbReference type="SUPFAM" id="SSF90112">
    <property type="entry name" value="Neurotransmitter-gated ion-channel transmembrane pore"/>
    <property type="match status" value="1"/>
</dbReference>
<evidence type="ECO:0000259" key="22">
    <source>
        <dbReference type="Pfam" id="PF02932"/>
    </source>
</evidence>
<dbReference type="AlphaFoldDB" id="A0A9W9Z817"/>
<comment type="similarity">
    <text evidence="1">Belongs to the ligand-gated ion channel (TC 1.A.9) family. Gamma-aminobutyric acid receptor (TC 1.A.9.5) subfamily.</text>
</comment>
<keyword evidence="24" id="KW-1185">Reference proteome</keyword>